<dbReference type="InterPro" id="IPR044750">
    <property type="entry name" value="C2_SRC2/BAP"/>
</dbReference>
<evidence type="ECO:0000259" key="1">
    <source>
        <dbReference type="PROSITE" id="PS50004"/>
    </source>
</evidence>
<proteinExistence type="predicted"/>
<dbReference type="SMART" id="SM00239">
    <property type="entry name" value="C2"/>
    <property type="match status" value="1"/>
</dbReference>
<dbReference type="EMBL" id="JBFOLK010000296">
    <property type="protein sequence ID" value="KAL2454698.1"/>
    <property type="molecule type" value="Genomic_DNA"/>
</dbReference>
<dbReference type="InterPro" id="IPR000008">
    <property type="entry name" value="C2_dom"/>
</dbReference>
<accession>A0ABD1NSU7</accession>
<sequence>MSILKPFQLLEINIISAQDLEPVSKKMKTYAVAWVNRHRKLSSRVDSEGNTNPTWNDKFVFRVDEEFLRQDTSAVMIEIYAARWFRNTLVGTVRILVGNLIPPPAHPHSRHRQRYGGMRFCCTSGTSTIGTTAGNIEYWCGLTGQFYEEHAIVHTT</sequence>
<evidence type="ECO:0000313" key="2">
    <source>
        <dbReference type="EMBL" id="KAL2454698.1"/>
    </source>
</evidence>
<feature type="domain" description="C2" evidence="1">
    <location>
        <begin position="1"/>
        <end position="110"/>
    </location>
</feature>
<dbReference type="CDD" id="cd04051">
    <property type="entry name" value="C2_SRC2_like"/>
    <property type="match status" value="1"/>
</dbReference>
<dbReference type="SUPFAM" id="SSF49562">
    <property type="entry name" value="C2 domain (Calcium/lipid-binding domain, CaLB)"/>
    <property type="match status" value="1"/>
</dbReference>
<dbReference type="Proteomes" id="UP001604336">
    <property type="component" value="Unassembled WGS sequence"/>
</dbReference>
<dbReference type="AlphaFoldDB" id="A0ABD1NSU7"/>
<dbReference type="InterPro" id="IPR035892">
    <property type="entry name" value="C2_domain_sf"/>
</dbReference>
<name>A0ABD1NSU7_9LAMI</name>
<keyword evidence="3" id="KW-1185">Reference proteome</keyword>
<reference evidence="3" key="1">
    <citation type="submission" date="2024-07" db="EMBL/GenBank/DDBJ databases">
        <title>Two chromosome-level genome assemblies of Korean endemic species Abeliophyllum distichum and Forsythia ovata (Oleaceae).</title>
        <authorList>
            <person name="Jang H."/>
        </authorList>
    </citation>
    <scope>NUCLEOTIDE SEQUENCE [LARGE SCALE GENOMIC DNA]</scope>
</reference>
<evidence type="ECO:0000313" key="3">
    <source>
        <dbReference type="Proteomes" id="UP001604336"/>
    </source>
</evidence>
<protein>
    <submittedName>
        <fullName evidence="2">Calcium-dependent lipid-binding (CaLB domain) family protein</fullName>
    </submittedName>
</protein>
<comment type="caution">
    <text evidence="2">The sequence shown here is derived from an EMBL/GenBank/DDBJ whole genome shotgun (WGS) entry which is preliminary data.</text>
</comment>
<dbReference type="Pfam" id="PF00168">
    <property type="entry name" value="C2"/>
    <property type="match status" value="1"/>
</dbReference>
<dbReference type="PROSITE" id="PS50004">
    <property type="entry name" value="C2"/>
    <property type="match status" value="1"/>
</dbReference>
<dbReference type="PANTHER" id="PTHR32246:SF143">
    <property type="entry name" value="CALCIUM-DEPENDENT LIPID-BINDING (CALB DOMAIN) FAMILY PROTEIN"/>
    <property type="match status" value="1"/>
</dbReference>
<dbReference type="PANTHER" id="PTHR32246">
    <property type="entry name" value="INGRESSION PROTEIN FIC1"/>
    <property type="match status" value="1"/>
</dbReference>
<dbReference type="Gene3D" id="2.60.40.150">
    <property type="entry name" value="C2 domain"/>
    <property type="match status" value="1"/>
</dbReference>
<organism evidence="2 3">
    <name type="scientific">Abeliophyllum distichum</name>
    <dbReference type="NCBI Taxonomy" id="126358"/>
    <lineage>
        <taxon>Eukaryota</taxon>
        <taxon>Viridiplantae</taxon>
        <taxon>Streptophyta</taxon>
        <taxon>Embryophyta</taxon>
        <taxon>Tracheophyta</taxon>
        <taxon>Spermatophyta</taxon>
        <taxon>Magnoliopsida</taxon>
        <taxon>eudicotyledons</taxon>
        <taxon>Gunneridae</taxon>
        <taxon>Pentapetalae</taxon>
        <taxon>asterids</taxon>
        <taxon>lamiids</taxon>
        <taxon>Lamiales</taxon>
        <taxon>Oleaceae</taxon>
        <taxon>Forsythieae</taxon>
        <taxon>Abeliophyllum</taxon>
    </lineage>
</organism>
<gene>
    <name evidence="2" type="ORF">Adt_47798</name>
</gene>